<dbReference type="InterPro" id="IPR002656">
    <property type="entry name" value="Acyl_transf_3_dom"/>
</dbReference>
<feature type="transmembrane region" description="Helical" evidence="2">
    <location>
        <begin position="250"/>
        <end position="268"/>
    </location>
</feature>
<protein>
    <submittedName>
        <fullName evidence="4">Acyltransferase</fullName>
    </submittedName>
</protein>
<dbReference type="Proteomes" id="UP000268094">
    <property type="component" value="Unassembled WGS sequence"/>
</dbReference>
<name>A0A3A8JD25_9BACT</name>
<dbReference type="PANTHER" id="PTHR23028:SF131">
    <property type="entry name" value="BLR2367 PROTEIN"/>
    <property type="match status" value="1"/>
</dbReference>
<dbReference type="GO" id="GO:0000271">
    <property type="term" value="P:polysaccharide biosynthetic process"/>
    <property type="evidence" value="ECO:0007669"/>
    <property type="project" value="TreeGrafter"/>
</dbReference>
<dbReference type="PANTHER" id="PTHR23028">
    <property type="entry name" value="ACETYLTRANSFERASE"/>
    <property type="match status" value="1"/>
</dbReference>
<keyword evidence="5" id="KW-1185">Reference proteome</keyword>
<feature type="transmembrane region" description="Helical" evidence="2">
    <location>
        <begin position="138"/>
        <end position="158"/>
    </location>
</feature>
<reference evidence="5" key="1">
    <citation type="submission" date="2018-09" db="EMBL/GenBank/DDBJ databases">
        <authorList>
            <person name="Livingstone P.G."/>
            <person name="Whitworth D.E."/>
        </authorList>
    </citation>
    <scope>NUCLEOTIDE SEQUENCE [LARGE SCALE GENOMIC DNA]</scope>
    <source>
        <strain evidence="5">CA054A</strain>
    </source>
</reference>
<dbReference type="Pfam" id="PF01757">
    <property type="entry name" value="Acyl_transf_3"/>
    <property type="match status" value="1"/>
</dbReference>
<proteinExistence type="predicted"/>
<evidence type="ECO:0000256" key="2">
    <source>
        <dbReference type="SAM" id="Phobius"/>
    </source>
</evidence>
<keyword evidence="2" id="KW-0472">Membrane</keyword>
<feature type="compositionally biased region" description="Low complexity" evidence="1">
    <location>
        <begin position="31"/>
        <end position="47"/>
    </location>
</feature>
<gene>
    <name evidence="4" type="ORF">D7V88_02945</name>
</gene>
<dbReference type="InterPro" id="IPR050879">
    <property type="entry name" value="Acyltransferase_3"/>
</dbReference>
<feature type="domain" description="Acyltransferase 3" evidence="3">
    <location>
        <begin position="100"/>
        <end position="405"/>
    </location>
</feature>
<accession>A0A3A8JD25</accession>
<feature type="transmembrane region" description="Helical" evidence="2">
    <location>
        <begin position="319"/>
        <end position="341"/>
    </location>
</feature>
<feature type="transmembrane region" description="Helical" evidence="2">
    <location>
        <begin position="178"/>
        <end position="195"/>
    </location>
</feature>
<organism evidence="4 5">
    <name type="scientific">Corallococcus terminator</name>
    <dbReference type="NCBI Taxonomy" id="2316733"/>
    <lineage>
        <taxon>Bacteria</taxon>
        <taxon>Pseudomonadati</taxon>
        <taxon>Myxococcota</taxon>
        <taxon>Myxococcia</taxon>
        <taxon>Myxococcales</taxon>
        <taxon>Cystobacterineae</taxon>
        <taxon>Myxococcaceae</taxon>
        <taxon>Corallococcus</taxon>
    </lineage>
</organism>
<keyword evidence="4" id="KW-0012">Acyltransferase</keyword>
<feature type="region of interest" description="Disordered" evidence="1">
    <location>
        <begin position="1"/>
        <end position="70"/>
    </location>
</feature>
<dbReference type="AlphaFoldDB" id="A0A3A8JD25"/>
<dbReference type="EMBL" id="RAVZ01000010">
    <property type="protein sequence ID" value="RKG93315.1"/>
    <property type="molecule type" value="Genomic_DNA"/>
</dbReference>
<feature type="transmembrane region" description="Helical" evidence="2">
    <location>
        <begin position="387"/>
        <end position="407"/>
    </location>
</feature>
<feature type="transmembrane region" description="Helical" evidence="2">
    <location>
        <begin position="353"/>
        <end position="375"/>
    </location>
</feature>
<keyword evidence="2" id="KW-0812">Transmembrane</keyword>
<dbReference type="GO" id="GO:0016020">
    <property type="term" value="C:membrane"/>
    <property type="evidence" value="ECO:0007669"/>
    <property type="project" value="TreeGrafter"/>
</dbReference>
<keyword evidence="2" id="KW-1133">Transmembrane helix</keyword>
<evidence type="ECO:0000256" key="1">
    <source>
        <dbReference type="SAM" id="MobiDB-lite"/>
    </source>
</evidence>
<feature type="transmembrane region" description="Helical" evidence="2">
    <location>
        <begin position="99"/>
        <end position="118"/>
    </location>
</feature>
<evidence type="ECO:0000259" key="3">
    <source>
        <dbReference type="Pfam" id="PF01757"/>
    </source>
</evidence>
<dbReference type="GO" id="GO:0016747">
    <property type="term" value="F:acyltransferase activity, transferring groups other than amino-acyl groups"/>
    <property type="evidence" value="ECO:0007669"/>
    <property type="project" value="InterPro"/>
</dbReference>
<sequence length="433" mass="47460">MPTCRKATPAATSFRPIARQGSERRSGALSPGDAARGGPPTRGPTGAEDVTLARDRGGHGGGPGWHLPSDTLRALAGGSQGGRTRMRSIAASDASHPRLVELDALRGLAALVVALYHFTAEYSDLYGHSVPLWGEARFGKYGVQLFFAISGFVILMSLERITRARDFVSSRAARLYPAYWTAVLLTFTVVSLFGLPNREFSLQTALINLTMFHELVRVPHVDTVYWTLTIELSFYLLMFLIAYARALPRVIPLFIVLVSLQTLAELAFEAMGMPFVARLASRPHLQFFALGVLAFKQSRGEVSVPAALALVGVCLAHEVFVGSIAPVPVFGVVLVLTYALSRGALRWLTWRPLLFMGLISYPFYLVHQNIGYVIIRRLEAAGWRPEAAIAVAFAVGFLLATVITYRIEQPALRAYRQLRRKAQERSAVSPHVA</sequence>
<comment type="caution">
    <text evidence="4">The sequence shown here is derived from an EMBL/GenBank/DDBJ whole genome shotgun (WGS) entry which is preliminary data.</text>
</comment>
<keyword evidence="4" id="KW-0808">Transferase</keyword>
<evidence type="ECO:0000313" key="5">
    <source>
        <dbReference type="Proteomes" id="UP000268094"/>
    </source>
</evidence>
<evidence type="ECO:0000313" key="4">
    <source>
        <dbReference type="EMBL" id="RKG93315.1"/>
    </source>
</evidence>
<feature type="transmembrane region" description="Helical" evidence="2">
    <location>
        <begin position="224"/>
        <end position="243"/>
    </location>
</feature>